<evidence type="ECO:0000256" key="11">
    <source>
        <dbReference type="ARBA" id="ARBA00037566"/>
    </source>
</evidence>
<evidence type="ECO:0000256" key="8">
    <source>
        <dbReference type="ARBA" id="ARBA00022884"/>
    </source>
</evidence>
<keyword evidence="7 15" id="KW-0067">ATP-binding</keyword>
<dbReference type="Gene3D" id="3.40.50.300">
    <property type="entry name" value="P-loop containing nucleotide triphosphate hydrolases"/>
    <property type="match status" value="2"/>
</dbReference>
<feature type="region of interest" description="Disordered" evidence="17">
    <location>
        <begin position="551"/>
        <end position="631"/>
    </location>
</feature>
<dbReference type="InterPro" id="IPR011545">
    <property type="entry name" value="DEAD/DEAH_box_helicase_dom"/>
</dbReference>
<gene>
    <name evidence="21" type="ORF">VHEMI00137</name>
</gene>
<dbReference type="CDD" id="cd18787">
    <property type="entry name" value="SF2_C_DEAD"/>
    <property type="match status" value="1"/>
</dbReference>
<evidence type="ECO:0000259" key="18">
    <source>
        <dbReference type="PROSITE" id="PS51192"/>
    </source>
</evidence>
<dbReference type="SMART" id="SM00490">
    <property type="entry name" value="HELICc"/>
    <property type="match status" value="1"/>
</dbReference>
<accession>A0A0A1SPJ3</accession>
<dbReference type="GO" id="GO:0005654">
    <property type="term" value="C:nucleoplasm"/>
    <property type="evidence" value="ECO:0007669"/>
    <property type="project" value="EnsemblFungi"/>
</dbReference>
<dbReference type="PROSITE" id="PS00039">
    <property type="entry name" value="DEAD_ATP_HELICASE"/>
    <property type="match status" value="1"/>
</dbReference>
<evidence type="ECO:0000256" key="15">
    <source>
        <dbReference type="RuleBase" id="RU000492"/>
    </source>
</evidence>
<dbReference type="InterPro" id="IPR000629">
    <property type="entry name" value="RNA-helicase_DEAD-box_CS"/>
</dbReference>
<evidence type="ECO:0000256" key="2">
    <source>
        <dbReference type="ARBA" id="ARBA00022517"/>
    </source>
</evidence>
<dbReference type="InterPro" id="IPR056330">
    <property type="entry name" value="CTT_SPB4"/>
</dbReference>
<evidence type="ECO:0000259" key="19">
    <source>
        <dbReference type="PROSITE" id="PS51194"/>
    </source>
</evidence>
<dbReference type="GO" id="GO:0005524">
    <property type="term" value="F:ATP binding"/>
    <property type="evidence" value="ECO:0007669"/>
    <property type="project" value="UniProtKB-UniRule"/>
</dbReference>
<feature type="domain" description="Helicase C-terminal" evidence="19">
    <location>
        <begin position="284"/>
        <end position="434"/>
    </location>
</feature>
<keyword evidence="6 15" id="KW-0347">Helicase</keyword>
<dbReference type="SUPFAM" id="SSF52540">
    <property type="entry name" value="P-loop containing nucleoside triphosphate hydrolases"/>
    <property type="match status" value="2"/>
</dbReference>
<dbReference type="PROSITE" id="PS51195">
    <property type="entry name" value="Q_MOTIF"/>
    <property type="match status" value="1"/>
</dbReference>
<evidence type="ECO:0000256" key="5">
    <source>
        <dbReference type="ARBA" id="ARBA00022801"/>
    </source>
</evidence>
<dbReference type="GO" id="GO:0016887">
    <property type="term" value="F:ATP hydrolysis activity"/>
    <property type="evidence" value="ECO:0007669"/>
    <property type="project" value="RHEA"/>
</dbReference>
<dbReference type="OrthoDB" id="7396459at2759"/>
<dbReference type="EC" id="3.6.4.13" evidence="16"/>
<comment type="similarity">
    <text evidence="12">Belongs to the DEAD box helicase family. DDX55/SPB4 subfamily.</text>
</comment>
<dbReference type="GO" id="GO:0003723">
    <property type="term" value="F:RNA binding"/>
    <property type="evidence" value="ECO:0007669"/>
    <property type="project" value="UniProtKB-UniRule"/>
</dbReference>
<dbReference type="AlphaFoldDB" id="A0A0A1SPJ3"/>
<proteinExistence type="inferred from homology"/>
<dbReference type="SMART" id="SM01178">
    <property type="entry name" value="DUF4217"/>
    <property type="match status" value="1"/>
</dbReference>
<evidence type="ECO:0000259" key="20">
    <source>
        <dbReference type="PROSITE" id="PS51195"/>
    </source>
</evidence>
<comment type="function">
    <text evidence="11">ATP-binding RNA helicase involved in the biogenesis of 60S ribosomal subunits. Binds 90S pre-ribosomal particles and dissociates from pre-60S ribosomal particles after processing of 27SB pre-rRNA. Required for the normal formation of 18S rRNA through the processing of pre-rRNAs at sites A0, A1 and A2, and the normal formation of 25S and 5.8S rRNAs through the processing of pre-rRNAs at sites C1 and C2.</text>
</comment>
<dbReference type="Pfam" id="PF00271">
    <property type="entry name" value="Helicase_C"/>
    <property type="match status" value="1"/>
</dbReference>
<dbReference type="GO" id="GO:0003724">
    <property type="term" value="F:RNA helicase activity"/>
    <property type="evidence" value="ECO:0007669"/>
    <property type="project" value="UniProtKB-EC"/>
</dbReference>
<comment type="subunit">
    <text evidence="13">Component of pre-60S ribosomal complexes.</text>
</comment>
<dbReference type="Pfam" id="PF13959">
    <property type="entry name" value="CTE_SPB4"/>
    <property type="match status" value="1"/>
</dbReference>
<protein>
    <recommendedName>
        <fullName evidence="16">ATP-dependent RNA helicase</fullName>
        <ecNumber evidence="16">3.6.4.13</ecNumber>
    </recommendedName>
</protein>
<comment type="catalytic activity">
    <reaction evidence="16">
        <text>ATP + H2O = ADP + phosphate + H(+)</text>
        <dbReference type="Rhea" id="RHEA:13065"/>
        <dbReference type="ChEBI" id="CHEBI:15377"/>
        <dbReference type="ChEBI" id="CHEBI:15378"/>
        <dbReference type="ChEBI" id="CHEBI:30616"/>
        <dbReference type="ChEBI" id="CHEBI:43474"/>
        <dbReference type="ChEBI" id="CHEBI:456216"/>
        <dbReference type="EC" id="3.6.4.13"/>
    </reaction>
</comment>
<keyword evidence="3" id="KW-0698">rRNA processing</keyword>
<evidence type="ECO:0000256" key="16">
    <source>
        <dbReference type="RuleBase" id="RU365068"/>
    </source>
</evidence>
<evidence type="ECO:0000256" key="1">
    <source>
        <dbReference type="ARBA" id="ARBA00004604"/>
    </source>
</evidence>
<dbReference type="PROSITE" id="PS51192">
    <property type="entry name" value="HELICASE_ATP_BIND_1"/>
    <property type="match status" value="1"/>
</dbReference>
<feature type="domain" description="DEAD-box RNA helicase Q" evidence="20">
    <location>
        <begin position="16"/>
        <end position="44"/>
    </location>
</feature>
<organism evidence="21 22">
    <name type="scientific">[Torrubiella] hemipterigena</name>
    <dbReference type="NCBI Taxonomy" id="1531966"/>
    <lineage>
        <taxon>Eukaryota</taxon>
        <taxon>Fungi</taxon>
        <taxon>Dikarya</taxon>
        <taxon>Ascomycota</taxon>
        <taxon>Pezizomycotina</taxon>
        <taxon>Sordariomycetes</taxon>
        <taxon>Hypocreomycetidae</taxon>
        <taxon>Hypocreales</taxon>
        <taxon>Clavicipitaceae</taxon>
        <taxon>Clavicipitaceae incertae sedis</taxon>
        <taxon>'Torrubiella' clade</taxon>
    </lineage>
</organism>
<dbReference type="GO" id="GO:1902626">
    <property type="term" value="P:assembly of large subunit precursor of preribosome"/>
    <property type="evidence" value="ECO:0007669"/>
    <property type="project" value="EnsemblFungi"/>
</dbReference>
<keyword evidence="4 15" id="KW-0547">Nucleotide-binding</keyword>
<dbReference type="InterPro" id="IPR027417">
    <property type="entry name" value="P-loop_NTPase"/>
</dbReference>
<dbReference type="GO" id="GO:0005730">
    <property type="term" value="C:nucleolus"/>
    <property type="evidence" value="ECO:0007669"/>
    <property type="project" value="UniProtKB-SubCell"/>
</dbReference>
<evidence type="ECO:0000256" key="13">
    <source>
        <dbReference type="ARBA" id="ARBA00038757"/>
    </source>
</evidence>
<dbReference type="InterPro" id="IPR014014">
    <property type="entry name" value="RNA_helicase_DEAD_Q_motif"/>
</dbReference>
<dbReference type="GO" id="GO:0030686">
    <property type="term" value="C:90S preribosome"/>
    <property type="evidence" value="ECO:0007669"/>
    <property type="project" value="EnsemblFungi"/>
</dbReference>
<evidence type="ECO:0000256" key="14">
    <source>
        <dbReference type="PROSITE-ProRule" id="PRU00552"/>
    </source>
</evidence>
<dbReference type="EMBL" id="CDHN01000001">
    <property type="protein sequence ID" value="CEJ79926.1"/>
    <property type="molecule type" value="Genomic_DNA"/>
</dbReference>
<dbReference type="CDD" id="cd17960">
    <property type="entry name" value="DEADc_DDX55"/>
    <property type="match status" value="1"/>
</dbReference>
<evidence type="ECO:0000256" key="12">
    <source>
        <dbReference type="ARBA" id="ARBA00038002"/>
    </source>
</evidence>
<dbReference type="PROSITE" id="PS51194">
    <property type="entry name" value="HELICASE_CTER"/>
    <property type="match status" value="1"/>
</dbReference>
<dbReference type="PANTHER" id="PTHR24031">
    <property type="entry name" value="RNA HELICASE"/>
    <property type="match status" value="1"/>
</dbReference>
<keyword evidence="9" id="KW-0175">Coiled coil</keyword>
<feature type="short sequence motif" description="Q motif" evidence="14">
    <location>
        <begin position="16"/>
        <end position="44"/>
    </location>
</feature>
<evidence type="ECO:0000256" key="4">
    <source>
        <dbReference type="ARBA" id="ARBA00022741"/>
    </source>
</evidence>
<evidence type="ECO:0000256" key="17">
    <source>
        <dbReference type="SAM" id="MobiDB-lite"/>
    </source>
</evidence>
<reference evidence="21 22" key="1">
    <citation type="journal article" date="2015" name="Genome Announc.">
        <title>Draft Genome Sequence and Gene Annotation of the Entomopathogenic Fungus Verticillium hemipterigenum.</title>
        <authorList>
            <person name="Horn F."/>
            <person name="Habel A."/>
            <person name="Scharf D.H."/>
            <person name="Dworschak J."/>
            <person name="Brakhage A.A."/>
            <person name="Guthke R."/>
            <person name="Hertweck C."/>
            <person name="Linde J."/>
        </authorList>
    </citation>
    <scope>NUCLEOTIDE SEQUENCE [LARGE SCALE GENOMIC DNA]</scope>
</reference>
<feature type="domain" description="Helicase ATP-binding" evidence="18">
    <location>
        <begin position="47"/>
        <end position="248"/>
    </location>
</feature>
<dbReference type="Pfam" id="PF00270">
    <property type="entry name" value="DEAD"/>
    <property type="match status" value="1"/>
</dbReference>
<dbReference type="STRING" id="1531966.A0A0A1SPJ3"/>
<evidence type="ECO:0000256" key="6">
    <source>
        <dbReference type="ARBA" id="ARBA00022806"/>
    </source>
</evidence>
<evidence type="ECO:0000256" key="7">
    <source>
        <dbReference type="ARBA" id="ARBA00022840"/>
    </source>
</evidence>
<dbReference type="InterPro" id="IPR014001">
    <property type="entry name" value="Helicase_ATP-bd"/>
</dbReference>
<comment type="subcellular location">
    <subcellularLocation>
        <location evidence="1">Nucleus</location>
        <location evidence="1">Nucleolus</location>
    </subcellularLocation>
</comment>
<evidence type="ECO:0000313" key="22">
    <source>
        <dbReference type="Proteomes" id="UP000039046"/>
    </source>
</evidence>
<sequence>MAPEKKIAKKKSPRAWDGLSPALSDWILDAVGSMGFTQMTPVQAATIPHFMGNKDVVVEAVTGSGKTLSFLIPLIQRILRLEEPTKKHHVAAIIISPTRELAAQIHTVLLSLLQFHAPSAELLPALKEDERRPATTEPVIVPQLLVGGASTTAQDLSFFMRHSPNILISSPGRLVELLASPHVHCTQSSFETLILDEADRLLDLGFKQDLQNILSRLPKQRRTGLFSASVSEAVSEIIRVGLRNPVKIEVRVKMKTGEILEDRKTPASLKMTYMITPATQKLPALSKLLSELPIMPQRSIVFLSTCAAVDYYQHMLPGILPEEVSLVPLHGKHPANVREKNFKRFITSVSPTVLLTTDLAARGLDIPQVDLVVQIDVPSDPKVFIHRCGRAGRAGRKGLAVVMLHPGNEEDYIRYMDVRKTPIAPLERPTITVSEEEARKATEHIRGILKSDRAFHDKAQKAFVSWVRSYGAHQATSIFRAADLDWTDLGNAWGLLRLPRMPETKSWKGDSFLGVEMDWDNFQYKDKAREQARLEALDADKSGLTEERAAEARRKRKNNTAWSGKQEQEDTRVERREKRQKKRDAERVATMTEEEKIEHEKLQDLIRQVREKNRAEQEAKAEGAEFEGFDD</sequence>
<comment type="domain">
    <text evidence="16">The Q motif is unique to and characteristic of the DEAD box family of RNA helicases and controls ATP binding and hydrolysis.</text>
</comment>
<comment type="function">
    <text evidence="16">RNA helicase.</text>
</comment>
<dbReference type="InterPro" id="IPR025313">
    <property type="entry name" value="SPB4-like_CTE"/>
</dbReference>
<keyword evidence="10" id="KW-0539">Nucleus</keyword>
<keyword evidence="5 15" id="KW-0378">Hydrolase</keyword>
<dbReference type="InterPro" id="IPR001650">
    <property type="entry name" value="Helicase_C-like"/>
</dbReference>
<keyword evidence="8 16" id="KW-0694">RNA-binding</keyword>
<dbReference type="Pfam" id="PF23681">
    <property type="entry name" value="CTT_SPB4"/>
    <property type="match status" value="1"/>
</dbReference>
<dbReference type="HOGENOM" id="CLU_003041_26_4_1"/>
<evidence type="ECO:0000256" key="3">
    <source>
        <dbReference type="ARBA" id="ARBA00022552"/>
    </source>
</evidence>
<name>A0A0A1SPJ3_9HYPO</name>
<evidence type="ECO:0000256" key="10">
    <source>
        <dbReference type="ARBA" id="ARBA00023242"/>
    </source>
</evidence>
<keyword evidence="22" id="KW-1185">Reference proteome</keyword>
<dbReference type="GO" id="GO:0030687">
    <property type="term" value="C:preribosome, large subunit precursor"/>
    <property type="evidence" value="ECO:0007669"/>
    <property type="project" value="EnsemblFungi"/>
</dbReference>
<dbReference type="Proteomes" id="UP000039046">
    <property type="component" value="Unassembled WGS sequence"/>
</dbReference>
<evidence type="ECO:0000313" key="21">
    <source>
        <dbReference type="EMBL" id="CEJ79926.1"/>
    </source>
</evidence>
<feature type="compositionally biased region" description="Basic and acidic residues" evidence="17">
    <location>
        <begin position="566"/>
        <end position="623"/>
    </location>
</feature>
<evidence type="ECO:0000256" key="9">
    <source>
        <dbReference type="ARBA" id="ARBA00023054"/>
    </source>
</evidence>
<dbReference type="SMART" id="SM00487">
    <property type="entry name" value="DEXDc"/>
    <property type="match status" value="1"/>
</dbReference>
<keyword evidence="2" id="KW-0690">Ribosome biogenesis</keyword>
<dbReference type="GO" id="GO:0000470">
    <property type="term" value="P:maturation of LSU-rRNA"/>
    <property type="evidence" value="ECO:0007669"/>
    <property type="project" value="EnsemblFungi"/>
</dbReference>